<protein>
    <recommendedName>
        <fullName evidence="3">SWIM-type domain-containing protein</fullName>
    </recommendedName>
</protein>
<evidence type="ECO:0000259" key="3">
    <source>
        <dbReference type="PROSITE" id="PS50966"/>
    </source>
</evidence>
<gene>
    <name evidence="4" type="ORF">GA_TR11595_c0_g1_i1_g.37262</name>
</gene>
<proteinExistence type="predicted"/>
<evidence type="ECO:0000256" key="1">
    <source>
        <dbReference type="PROSITE-ProRule" id="PRU00325"/>
    </source>
</evidence>
<evidence type="ECO:0000313" key="4">
    <source>
        <dbReference type="EMBL" id="JAU19802.1"/>
    </source>
</evidence>
<keyword evidence="1" id="KW-0862">Zinc</keyword>
<dbReference type="AlphaFoldDB" id="A0A1J3DIH7"/>
<sequence length="757" mass="86281">MARWDQIFSLPVQNPTLPEFSSADLVWSKVEGYRDNIDRLALIPYARVDDFVRGESANKDCPTSFHVEARRRKTKEKKYKPKVDGILEYILYWCSFGPDDNRKGGAVRPSRSTYVPKKNNAGRPNSKRGCRCHFIVKRLIAEPTVALVIYNSDKHVDEKGLPCHGPQDKKAAGTRAMFAPYISEDLRLRVSSLLYVGVSVETIMQRHNESVEKQGGPSNRDDLLTHRYVRRLERSIRRSTYELDEDDDVSIRMWVESHQSNVFFFEEFSETDPFSLGIQTEWQLQQMIRYGNCRLLASDSRFGTNKLKYPIHSFVVFDSENKAIPVAWIIAPRVSCEDPYKWMRALCNRVHAKDPSWKAAGFIVDDPLADITTIRDVFQCPVLFSFWRVRHAWHKNIIKRCPETKTRVEISRHLGEAVDKICRRQGTATLFESYMEDFADSPEFVEYFRAVWSPRIGAWTSALQSLPLASQETCAAMELYHYQLKCRLLNERDSEAYQRADWLVDKLGTKVHSYFWLDGYSGKDDFSRYWKEEWMSGLTSFRKALSIQDSDVVISGTSAKITEECDGDKEVHVVWNPGSQFGICSCSWAEKGYICKHMIKLTQVCLGNRAAKQSASLLQYYQTLIDLLRCPPRDSLFRDYAVSLAVSVENQINALGDLQKRDDANVVQKEIASSGKSLDESGEVGADLGGELSQKSTSWDKLRACSGNGEDIMEIESSPCSTEAAAEDVVTSTVQNDTESGNENCERDAKRLKLCST</sequence>
<accession>A0A1J3DIH7</accession>
<dbReference type="PROSITE" id="PS50966">
    <property type="entry name" value="ZF_SWIM"/>
    <property type="match status" value="1"/>
</dbReference>
<feature type="domain" description="SWIM-type" evidence="3">
    <location>
        <begin position="569"/>
        <end position="606"/>
    </location>
</feature>
<dbReference type="InterPro" id="IPR007527">
    <property type="entry name" value="Znf_SWIM"/>
</dbReference>
<organism evidence="4">
    <name type="scientific">Noccaea caerulescens</name>
    <name type="common">Alpine penny-cress</name>
    <name type="synonym">Thlaspi caerulescens</name>
    <dbReference type="NCBI Taxonomy" id="107243"/>
    <lineage>
        <taxon>Eukaryota</taxon>
        <taxon>Viridiplantae</taxon>
        <taxon>Streptophyta</taxon>
        <taxon>Embryophyta</taxon>
        <taxon>Tracheophyta</taxon>
        <taxon>Spermatophyta</taxon>
        <taxon>Magnoliopsida</taxon>
        <taxon>eudicotyledons</taxon>
        <taxon>Gunneridae</taxon>
        <taxon>Pentapetalae</taxon>
        <taxon>rosids</taxon>
        <taxon>malvids</taxon>
        <taxon>Brassicales</taxon>
        <taxon>Brassicaceae</taxon>
        <taxon>Coluteocarpeae</taxon>
        <taxon>Noccaea</taxon>
    </lineage>
</organism>
<dbReference type="EMBL" id="GEVI01012518">
    <property type="protein sequence ID" value="JAU19802.1"/>
    <property type="molecule type" value="Transcribed_RNA"/>
</dbReference>
<evidence type="ECO:0000256" key="2">
    <source>
        <dbReference type="SAM" id="MobiDB-lite"/>
    </source>
</evidence>
<dbReference type="PANTHER" id="PTHR33977:SF1">
    <property type="entry name" value="ZINC ION BINDING PROTEIN"/>
    <property type="match status" value="1"/>
</dbReference>
<reference evidence="4" key="1">
    <citation type="submission" date="2016-07" db="EMBL/GenBank/DDBJ databases">
        <title>De novo transcriptome assembly of four accessions of the metal hyperaccumulator plant Noccaea caerulescens.</title>
        <authorList>
            <person name="Blande D."/>
            <person name="Halimaa P."/>
            <person name="Tervahauta A.I."/>
            <person name="Aarts M.G."/>
            <person name="Karenlampi S.O."/>
        </authorList>
    </citation>
    <scope>NUCLEOTIDE SEQUENCE</scope>
</reference>
<keyword evidence="1" id="KW-0863">Zinc-finger</keyword>
<name>A0A1J3DIH7_NOCCA</name>
<keyword evidence="1" id="KW-0479">Metal-binding</keyword>
<dbReference type="PANTHER" id="PTHR33977">
    <property type="entry name" value="ZINC ION BINDING PROTEIN"/>
    <property type="match status" value="1"/>
</dbReference>
<feature type="region of interest" description="Disordered" evidence="2">
    <location>
        <begin position="102"/>
        <end position="124"/>
    </location>
</feature>
<dbReference type="GO" id="GO:0008270">
    <property type="term" value="F:zinc ion binding"/>
    <property type="evidence" value="ECO:0007669"/>
    <property type="project" value="UniProtKB-KW"/>
</dbReference>